<dbReference type="PANTHER" id="PTHR42939">
    <property type="entry name" value="ABC TRANSPORTER ATP-BINDING PROTEIN ALBC-RELATED"/>
    <property type="match status" value="1"/>
</dbReference>
<evidence type="ECO:0000313" key="6">
    <source>
        <dbReference type="Proteomes" id="UP000256913"/>
    </source>
</evidence>
<dbReference type="InterPro" id="IPR027417">
    <property type="entry name" value="P-loop_NTPase"/>
</dbReference>
<dbReference type="CDD" id="cd03230">
    <property type="entry name" value="ABC_DR_subfamily_A"/>
    <property type="match status" value="1"/>
</dbReference>
<dbReference type="InterPro" id="IPR003593">
    <property type="entry name" value="AAA+_ATPase"/>
</dbReference>
<sequence>MTAVVRAHGLGKRFGRRWALSDCTVDIPAGRVVGLVGPNGAGKTTLLRLVVGQLAPTAGDIEVLGAPAGADATLSRVGYVAQSTPVYPGFTVDEHLTLGDRLNPRWDMRVARDRVESAGLDPRQRAGRLSGGHRAQLALTMALAKRPELLVLDEPLTALDPLARREFLQGLMASTAGSDVSVVFSSHLIGDLERICDYLLVLTASRIRLAGDIDDLIASHHLLTGARRDTGWPAGAEVISARHTERQTTLVVRAPRPVDDPTWTVAGISLEDLILAYLKNDAAGVTPLEVAR</sequence>
<dbReference type="RefSeq" id="WP_116069651.1">
    <property type="nucleotide sequence ID" value="NZ_BONB01000083.1"/>
</dbReference>
<evidence type="ECO:0000313" key="5">
    <source>
        <dbReference type="EMBL" id="REF98354.1"/>
    </source>
</evidence>
<dbReference type="PANTHER" id="PTHR42939:SF1">
    <property type="entry name" value="ABC TRANSPORTER ATP-BINDING PROTEIN ALBC-RELATED"/>
    <property type="match status" value="1"/>
</dbReference>
<evidence type="ECO:0000256" key="1">
    <source>
        <dbReference type="ARBA" id="ARBA00022448"/>
    </source>
</evidence>
<evidence type="ECO:0000256" key="2">
    <source>
        <dbReference type="ARBA" id="ARBA00022741"/>
    </source>
</evidence>
<dbReference type="InterPro" id="IPR051782">
    <property type="entry name" value="ABC_Transporter_VariousFunc"/>
</dbReference>
<keyword evidence="6" id="KW-1185">Reference proteome</keyword>
<dbReference type="GO" id="GO:0016887">
    <property type="term" value="F:ATP hydrolysis activity"/>
    <property type="evidence" value="ECO:0007669"/>
    <property type="project" value="InterPro"/>
</dbReference>
<feature type="domain" description="ABC transporter" evidence="4">
    <location>
        <begin position="5"/>
        <end position="229"/>
    </location>
</feature>
<organism evidence="5 6">
    <name type="scientific">Asanoa ferruginea</name>
    <dbReference type="NCBI Taxonomy" id="53367"/>
    <lineage>
        <taxon>Bacteria</taxon>
        <taxon>Bacillati</taxon>
        <taxon>Actinomycetota</taxon>
        <taxon>Actinomycetes</taxon>
        <taxon>Micromonosporales</taxon>
        <taxon>Micromonosporaceae</taxon>
        <taxon>Asanoa</taxon>
    </lineage>
</organism>
<keyword evidence="3 5" id="KW-0067">ATP-binding</keyword>
<dbReference type="OrthoDB" id="9804819at2"/>
<dbReference type="InterPro" id="IPR003439">
    <property type="entry name" value="ABC_transporter-like_ATP-bd"/>
</dbReference>
<protein>
    <submittedName>
        <fullName evidence="5">ABC-2 type transport system ATP-binding protein</fullName>
    </submittedName>
</protein>
<dbReference type="SUPFAM" id="SSF52540">
    <property type="entry name" value="P-loop containing nucleoside triphosphate hydrolases"/>
    <property type="match status" value="1"/>
</dbReference>
<dbReference type="SMART" id="SM00382">
    <property type="entry name" value="AAA"/>
    <property type="match status" value="1"/>
</dbReference>
<reference evidence="5 6" key="1">
    <citation type="submission" date="2018-08" db="EMBL/GenBank/DDBJ databases">
        <title>Sequencing the genomes of 1000 actinobacteria strains.</title>
        <authorList>
            <person name="Klenk H.-P."/>
        </authorList>
    </citation>
    <scope>NUCLEOTIDE SEQUENCE [LARGE SCALE GENOMIC DNA]</scope>
    <source>
        <strain evidence="5 6">DSM 44099</strain>
    </source>
</reference>
<proteinExistence type="predicted"/>
<evidence type="ECO:0000259" key="4">
    <source>
        <dbReference type="PROSITE" id="PS50893"/>
    </source>
</evidence>
<dbReference type="Pfam" id="PF00005">
    <property type="entry name" value="ABC_tran"/>
    <property type="match status" value="1"/>
</dbReference>
<dbReference type="EMBL" id="QUMQ01000001">
    <property type="protein sequence ID" value="REF98354.1"/>
    <property type="molecule type" value="Genomic_DNA"/>
</dbReference>
<comment type="caution">
    <text evidence="5">The sequence shown here is derived from an EMBL/GenBank/DDBJ whole genome shotgun (WGS) entry which is preliminary data.</text>
</comment>
<dbReference type="GO" id="GO:0005524">
    <property type="term" value="F:ATP binding"/>
    <property type="evidence" value="ECO:0007669"/>
    <property type="project" value="UniProtKB-KW"/>
</dbReference>
<dbReference type="AlphaFoldDB" id="A0A3D9ZP11"/>
<name>A0A3D9ZP11_9ACTN</name>
<dbReference type="PROSITE" id="PS50893">
    <property type="entry name" value="ABC_TRANSPORTER_2"/>
    <property type="match status" value="1"/>
</dbReference>
<gene>
    <name evidence="5" type="ORF">DFJ67_4371</name>
</gene>
<keyword evidence="1" id="KW-0813">Transport</keyword>
<evidence type="ECO:0000256" key="3">
    <source>
        <dbReference type="ARBA" id="ARBA00022840"/>
    </source>
</evidence>
<accession>A0A3D9ZP11</accession>
<dbReference type="Proteomes" id="UP000256913">
    <property type="component" value="Unassembled WGS sequence"/>
</dbReference>
<keyword evidence="2" id="KW-0547">Nucleotide-binding</keyword>
<dbReference type="Gene3D" id="3.40.50.300">
    <property type="entry name" value="P-loop containing nucleotide triphosphate hydrolases"/>
    <property type="match status" value="1"/>
</dbReference>